<dbReference type="PROSITE" id="PS50887">
    <property type="entry name" value="GGDEF"/>
    <property type="match status" value="1"/>
</dbReference>
<dbReference type="InterPro" id="IPR000160">
    <property type="entry name" value="GGDEF_dom"/>
</dbReference>
<dbReference type="SMART" id="SM00267">
    <property type="entry name" value="GGDEF"/>
    <property type="match status" value="1"/>
</dbReference>
<dbReference type="InterPro" id="IPR050469">
    <property type="entry name" value="Diguanylate_Cyclase"/>
</dbReference>
<dbReference type="PANTHER" id="PTHR45138">
    <property type="entry name" value="REGULATORY COMPONENTS OF SENSORY TRANSDUCTION SYSTEM"/>
    <property type="match status" value="1"/>
</dbReference>
<evidence type="ECO:0000313" key="3">
    <source>
        <dbReference type="Proteomes" id="UP000471126"/>
    </source>
</evidence>
<dbReference type="NCBIfam" id="TIGR00254">
    <property type="entry name" value="GGDEF"/>
    <property type="match status" value="1"/>
</dbReference>
<dbReference type="AlphaFoldDB" id="A0A6P0GJE1"/>
<dbReference type="InterPro" id="IPR029787">
    <property type="entry name" value="Nucleotide_cyclase"/>
</dbReference>
<dbReference type="Pfam" id="PF00990">
    <property type="entry name" value="GGDEF"/>
    <property type="match status" value="1"/>
</dbReference>
<sequence>MTTDLRAEPTVPADDDEVVAELARRARVSGTLLAVVSMVVLPCDAVRGDDVVARLGGDELAVLLPATDSVRAVALAERLRRDTVALRLPGFDPGELSVSLGVAVADGADATPTALTAGADRCLYAAKATRNAVATAAPA</sequence>
<organism evidence="2 3">
    <name type="scientific">Geodermatophilus normandii</name>
    <dbReference type="NCBI Taxonomy" id="1137989"/>
    <lineage>
        <taxon>Bacteria</taxon>
        <taxon>Bacillati</taxon>
        <taxon>Actinomycetota</taxon>
        <taxon>Actinomycetes</taxon>
        <taxon>Geodermatophilales</taxon>
        <taxon>Geodermatophilaceae</taxon>
        <taxon>Geodermatophilus</taxon>
    </lineage>
</organism>
<comment type="caution">
    <text evidence="2">The sequence shown here is derived from an EMBL/GenBank/DDBJ whole genome shotgun (WGS) entry which is preliminary data.</text>
</comment>
<proteinExistence type="predicted"/>
<dbReference type="GO" id="GO:0005886">
    <property type="term" value="C:plasma membrane"/>
    <property type="evidence" value="ECO:0007669"/>
    <property type="project" value="TreeGrafter"/>
</dbReference>
<dbReference type="InterPro" id="IPR043128">
    <property type="entry name" value="Rev_trsase/Diguanyl_cyclase"/>
</dbReference>
<protein>
    <submittedName>
        <fullName evidence="2">GGDEF domain-containing protein</fullName>
    </submittedName>
</protein>
<gene>
    <name evidence="2" type="ORF">GCU54_15715</name>
</gene>
<dbReference type="RefSeq" id="WP_163477539.1">
    <property type="nucleotide sequence ID" value="NZ_JAAGWE010000027.1"/>
</dbReference>
<dbReference type="CDD" id="cd01949">
    <property type="entry name" value="GGDEF"/>
    <property type="match status" value="1"/>
</dbReference>
<name>A0A6P0GJE1_9ACTN</name>
<accession>A0A6P0GJE1</accession>
<feature type="domain" description="GGDEF" evidence="1">
    <location>
        <begin position="1"/>
        <end position="138"/>
    </location>
</feature>
<dbReference type="EMBL" id="JAAGWE010000027">
    <property type="protein sequence ID" value="NEM07445.1"/>
    <property type="molecule type" value="Genomic_DNA"/>
</dbReference>
<dbReference type="Gene3D" id="3.30.70.270">
    <property type="match status" value="1"/>
</dbReference>
<dbReference type="PANTHER" id="PTHR45138:SF9">
    <property type="entry name" value="DIGUANYLATE CYCLASE DGCM-RELATED"/>
    <property type="match status" value="1"/>
</dbReference>
<reference evidence="2 3" key="1">
    <citation type="submission" date="2019-12" db="EMBL/GenBank/DDBJ databases">
        <title>WGS of CPCC 203550 I12A-02606.</title>
        <authorList>
            <person name="Jiang Z."/>
        </authorList>
    </citation>
    <scope>NUCLEOTIDE SEQUENCE [LARGE SCALE GENOMIC DNA]</scope>
    <source>
        <strain evidence="2 3">I12A-02606</strain>
    </source>
</reference>
<dbReference type="GO" id="GO:0052621">
    <property type="term" value="F:diguanylate cyclase activity"/>
    <property type="evidence" value="ECO:0007669"/>
    <property type="project" value="TreeGrafter"/>
</dbReference>
<dbReference type="GO" id="GO:0043709">
    <property type="term" value="P:cell adhesion involved in single-species biofilm formation"/>
    <property type="evidence" value="ECO:0007669"/>
    <property type="project" value="TreeGrafter"/>
</dbReference>
<dbReference type="SUPFAM" id="SSF55073">
    <property type="entry name" value="Nucleotide cyclase"/>
    <property type="match status" value="1"/>
</dbReference>
<evidence type="ECO:0000313" key="2">
    <source>
        <dbReference type="EMBL" id="NEM07445.1"/>
    </source>
</evidence>
<dbReference type="Proteomes" id="UP000471126">
    <property type="component" value="Unassembled WGS sequence"/>
</dbReference>
<evidence type="ECO:0000259" key="1">
    <source>
        <dbReference type="PROSITE" id="PS50887"/>
    </source>
</evidence>
<dbReference type="GO" id="GO:1902201">
    <property type="term" value="P:negative regulation of bacterial-type flagellum-dependent cell motility"/>
    <property type="evidence" value="ECO:0007669"/>
    <property type="project" value="TreeGrafter"/>
</dbReference>